<dbReference type="EMBL" id="JTDF01002923">
    <property type="protein sequence ID" value="KAF8568304.1"/>
    <property type="molecule type" value="Genomic_DNA"/>
</dbReference>
<dbReference type="PANTHER" id="PTHR23247:SF2">
    <property type="entry name" value="COILED-COIL DOMAIN-CONTAINING PROTEIN 34"/>
    <property type="match status" value="1"/>
</dbReference>
<feature type="region of interest" description="Disordered" evidence="2">
    <location>
        <begin position="41"/>
        <end position="62"/>
    </location>
</feature>
<dbReference type="PANTHER" id="PTHR23247">
    <property type="entry name" value="NY-REN-41 ANTIGEN L15 -RELATED"/>
    <property type="match status" value="1"/>
</dbReference>
<dbReference type="InterPro" id="IPR025259">
    <property type="entry name" value="CCDC34/181"/>
</dbReference>
<accession>A0A8T0DMZ6</accession>
<feature type="region of interest" description="Disordered" evidence="2">
    <location>
        <begin position="1"/>
        <end position="26"/>
    </location>
</feature>
<feature type="compositionally biased region" description="Basic and acidic residues" evidence="2">
    <location>
        <begin position="1"/>
        <end position="10"/>
    </location>
</feature>
<gene>
    <name evidence="4" type="ORF">P879_06708</name>
</gene>
<organism evidence="4 5">
    <name type="scientific">Paragonimus westermani</name>
    <dbReference type="NCBI Taxonomy" id="34504"/>
    <lineage>
        <taxon>Eukaryota</taxon>
        <taxon>Metazoa</taxon>
        <taxon>Spiralia</taxon>
        <taxon>Lophotrochozoa</taxon>
        <taxon>Platyhelminthes</taxon>
        <taxon>Trematoda</taxon>
        <taxon>Digenea</taxon>
        <taxon>Plagiorchiida</taxon>
        <taxon>Troglotremata</taxon>
        <taxon>Troglotrematidae</taxon>
        <taxon>Paragonimus</taxon>
    </lineage>
</organism>
<keyword evidence="5" id="KW-1185">Reference proteome</keyword>
<evidence type="ECO:0000256" key="2">
    <source>
        <dbReference type="SAM" id="MobiDB-lite"/>
    </source>
</evidence>
<dbReference type="OrthoDB" id="6262303at2759"/>
<dbReference type="InterPro" id="IPR045323">
    <property type="entry name" value="CCDC34"/>
</dbReference>
<evidence type="ECO:0000313" key="5">
    <source>
        <dbReference type="Proteomes" id="UP000699462"/>
    </source>
</evidence>
<protein>
    <recommendedName>
        <fullName evidence="3">Coiled-coil domain-containing protein</fullName>
    </recommendedName>
</protein>
<comment type="caution">
    <text evidence="4">The sequence shown here is derived from an EMBL/GenBank/DDBJ whole genome shotgun (WGS) entry which is preliminary data.</text>
</comment>
<name>A0A8T0DMZ6_9TREM</name>
<reference evidence="4 5" key="1">
    <citation type="submission" date="2019-07" db="EMBL/GenBank/DDBJ databases">
        <title>Annotation for the trematode Paragonimus westermani.</title>
        <authorList>
            <person name="Choi Y.-J."/>
        </authorList>
    </citation>
    <scope>NUCLEOTIDE SEQUENCE [LARGE SCALE GENOMIC DNA]</scope>
    <source>
        <strain evidence="4">180907_Pwestermani</strain>
    </source>
</reference>
<keyword evidence="1" id="KW-0175">Coiled coil</keyword>
<feature type="compositionally biased region" description="Polar residues" evidence="2">
    <location>
        <begin position="11"/>
        <end position="26"/>
    </location>
</feature>
<evidence type="ECO:0000256" key="1">
    <source>
        <dbReference type="SAM" id="Coils"/>
    </source>
</evidence>
<feature type="coiled-coil region" evidence="1">
    <location>
        <begin position="120"/>
        <end position="195"/>
    </location>
</feature>
<sequence length="275" mass="31985">MLKNRSKENTLENQPKFSIASTDSSVSSNCTEELWNKCTSHADHLANPPEGGQIKQCSMSSSSCQESLAERSQSQELTAWAKWLLEKEKARRRENELKLEKRMKSRMLEAQVQALRAERRERAIARCKDWAENKRRLNAERKKSEQAARREQELREEMCRKNKKLEAERKYAQWVHNKEVEYEQLKRSKKQQEDMQALSTRSRTEAAQSAFARWVKSAKHRKEIPCWSYGYADGKVISYYDRTANPEPSFTNPKPWVGVLESGPMNTPPTISFPG</sequence>
<dbReference type="Proteomes" id="UP000699462">
    <property type="component" value="Unassembled WGS sequence"/>
</dbReference>
<proteinExistence type="predicted"/>
<evidence type="ECO:0000313" key="4">
    <source>
        <dbReference type="EMBL" id="KAF8568304.1"/>
    </source>
</evidence>
<dbReference type="AlphaFoldDB" id="A0A8T0DMZ6"/>
<evidence type="ECO:0000259" key="3">
    <source>
        <dbReference type="Pfam" id="PF13904"/>
    </source>
</evidence>
<dbReference type="Pfam" id="PF13904">
    <property type="entry name" value="CCDC34"/>
    <property type="match status" value="1"/>
</dbReference>
<feature type="domain" description="Coiled-coil" evidence="3">
    <location>
        <begin position="77"/>
        <end position="256"/>
    </location>
</feature>